<reference evidence="1 2" key="1">
    <citation type="submission" date="2016-06" db="EMBL/GenBank/DDBJ databases">
        <title>Living apart together: crosstalk between the core and supernumerary genomes in a fungal plant pathogen.</title>
        <authorList>
            <person name="Vanheule A."/>
            <person name="Audenaert K."/>
            <person name="Warris S."/>
            <person name="Van De Geest H."/>
            <person name="Schijlen E."/>
            <person name="Hofte M."/>
            <person name="De Saeger S."/>
            <person name="Haesaert G."/>
            <person name="Waalwijk C."/>
            <person name="Van Der Lee T."/>
        </authorList>
    </citation>
    <scope>NUCLEOTIDE SEQUENCE [LARGE SCALE GENOMIC DNA]</scope>
    <source>
        <strain evidence="1 2">2516</strain>
    </source>
</reference>
<accession>A0A1B8AEK3</accession>
<organism evidence="1 2">
    <name type="scientific">Fusarium poae</name>
    <dbReference type="NCBI Taxonomy" id="36050"/>
    <lineage>
        <taxon>Eukaryota</taxon>
        <taxon>Fungi</taxon>
        <taxon>Dikarya</taxon>
        <taxon>Ascomycota</taxon>
        <taxon>Pezizomycotina</taxon>
        <taxon>Sordariomycetes</taxon>
        <taxon>Hypocreomycetidae</taxon>
        <taxon>Hypocreales</taxon>
        <taxon>Nectriaceae</taxon>
        <taxon>Fusarium</taxon>
    </lineage>
</organism>
<sequence length="192" mass="22306">MDSSDYSEAAKAKFRTDMNVEVAAFLQRLQSVGADDEIDDFEVENIREEACILHSPTAPGRSSSGNRFGTTKDEIVQQNDDNNDEAHGLILSHLKMKELAKMKLDKKAEMGTLRESMVRLSTERIGLLWDAELQRRSHIPGDISTDFEMNRILVEYRAHGMEFHELDDKYQYLEKELRRIRKEKRSREKSRQ</sequence>
<comment type="caution">
    <text evidence="1">The sequence shown here is derived from an EMBL/GenBank/DDBJ whole genome shotgun (WGS) entry which is preliminary data.</text>
</comment>
<dbReference type="AlphaFoldDB" id="A0A1B8AEK3"/>
<gene>
    <name evidence="1" type="ORF">FPOA_10608</name>
</gene>
<protein>
    <submittedName>
        <fullName evidence="1">Uncharacterized protein</fullName>
    </submittedName>
</protein>
<keyword evidence="2" id="KW-1185">Reference proteome</keyword>
<proteinExistence type="predicted"/>
<dbReference type="Proteomes" id="UP000091967">
    <property type="component" value="Unassembled WGS sequence"/>
</dbReference>
<evidence type="ECO:0000313" key="1">
    <source>
        <dbReference type="EMBL" id="OBS18882.1"/>
    </source>
</evidence>
<dbReference type="EMBL" id="LYXU01000004">
    <property type="protein sequence ID" value="OBS18882.1"/>
    <property type="molecule type" value="Genomic_DNA"/>
</dbReference>
<dbReference type="OrthoDB" id="5094133at2759"/>
<evidence type="ECO:0000313" key="2">
    <source>
        <dbReference type="Proteomes" id="UP000091967"/>
    </source>
</evidence>
<name>A0A1B8AEK3_FUSPO</name>
<dbReference type="OMA" id="HGMEFHE"/>